<proteinExistence type="predicted"/>
<dbReference type="GO" id="GO:0031146">
    <property type="term" value="P:SCF-dependent proteasomal ubiquitin-dependent protein catabolic process"/>
    <property type="evidence" value="ECO:0007669"/>
    <property type="project" value="TreeGrafter"/>
</dbReference>
<dbReference type="SUPFAM" id="SSF52047">
    <property type="entry name" value="RNI-like"/>
    <property type="match status" value="1"/>
</dbReference>
<evidence type="ECO:0000313" key="2">
    <source>
        <dbReference type="Proteomes" id="UP001201812"/>
    </source>
</evidence>
<accession>A0AAD4N8H0</accession>
<dbReference type="Proteomes" id="UP001201812">
    <property type="component" value="Unassembled WGS sequence"/>
</dbReference>
<keyword evidence="2" id="KW-1185">Reference proteome</keyword>
<gene>
    <name evidence="1" type="ORF">DdX_04968</name>
</gene>
<dbReference type="InterPro" id="IPR032675">
    <property type="entry name" value="LRR_dom_sf"/>
</dbReference>
<protein>
    <submittedName>
        <fullName evidence="1">F-box/LRR-repeat protein 20</fullName>
    </submittedName>
</protein>
<dbReference type="PANTHER" id="PTHR13318">
    <property type="entry name" value="PARTNER OF PAIRED, ISOFORM B-RELATED"/>
    <property type="match status" value="1"/>
</dbReference>
<dbReference type="Gene3D" id="3.80.10.10">
    <property type="entry name" value="Ribonuclease Inhibitor"/>
    <property type="match status" value="3"/>
</dbReference>
<dbReference type="AlphaFoldDB" id="A0AAD4N8H0"/>
<reference evidence="1" key="1">
    <citation type="submission" date="2022-01" db="EMBL/GenBank/DDBJ databases">
        <title>Genome Sequence Resource for Two Populations of Ditylenchus destructor, the Migratory Endoparasitic Phytonematode.</title>
        <authorList>
            <person name="Zhang H."/>
            <person name="Lin R."/>
            <person name="Xie B."/>
        </authorList>
    </citation>
    <scope>NUCLEOTIDE SEQUENCE</scope>
    <source>
        <strain evidence="1">BazhouSP</strain>
    </source>
</reference>
<name>A0AAD4N8H0_9BILA</name>
<comment type="caution">
    <text evidence="1">The sequence shown here is derived from an EMBL/GenBank/DDBJ whole genome shotgun (WGS) entry which is preliminary data.</text>
</comment>
<dbReference type="GO" id="GO:0019005">
    <property type="term" value="C:SCF ubiquitin ligase complex"/>
    <property type="evidence" value="ECO:0007669"/>
    <property type="project" value="TreeGrafter"/>
</dbReference>
<evidence type="ECO:0000313" key="1">
    <source>
        <dbReference type="EMBL" id="KAI1720722.1"/>
    </source>
</evidence>
<dbReference type="EMBL" id="JAKKPZ010000005">
    <property type="protein sequence ID" value="KAI1720722.1"/>
    <property type="molecule type" value="Genomic_DNA"/>
</dbReference>
<sequence>MDTLNTDCLLRIFIKLDFTSRVRLETHPCAFSDITKLDASRYVQPTTSNYFQQDTIDFEPKIVGILRRCGPALREIGFGSRWLRISQPIIDHIAKYCQQLTRLDLGCVILNADISPILRNVAQKLEYFSLEESSWIKEEHALKVNNYLGRMKSIVRLNLRKFVYSLDNIVGVSHNLEVVDLSGTRQLSLKVLGEFLSSHVNLKEVTICPFPNFHYQHSAPPTTKFSGLEGDDPELLQTAIDAFKELNALSFLSLGHIRKEFLSLKPLAELTNLRVLHIQDCKCIDSGSLKHILLRTNQLRILSLIDCPHIEDYSSLSRCTALYELEIRHTAQLSDHDVDLIAQNGMLKRFRLEKCNNITNKSIVTLVCHCPLIELELSKCENIGEDLFALKPVWNNMRINILSLNGTSAITNQAVAHLSEANVIEHIRELDLSYIKNVDDSAIRRIHEALNDRKSAKKRKALIIYVSHTGVTRALKKEVQPEIELVF</sequence>
<organism evidence="1 2">
    <name type="scientific">Ditylenchus destructor</name>
    <dbReference type="NCBI Taxonomy" id="166010"/>
    <lineage>
        <taxon>Eukaryota</taxon>
        <taxon>Metazoa</taxon>
        <taxon>Ecdysozoa</taxon>
        <taxon>Nematoda</taxon>
        <taxon>Chromadorea</taxon>
        <taxon>Rhabditida</taxon>
        <taxon>Tylenchina</taxon>
        <taxon>Tylenchomorpha</taxon>
        <taxon>Sphaerularioidea</taxon>
        <taxon>Anguinidae</taxon>
        <taxon>Anguininae</taxon>
        <taxon>Ditylenchus</taxon>
    </lineage>
</organism>